<organism evidence="5 6">
    <name type="scientific">Malassezia pachydermatis</name>
    <dbReference type="NCBI Taxonomy" id="77020"/>
    <lineage>
        <taxon>Eukaryota</taxon>
        <taxon>Fungi</taxon>
        <taxon>Dikarya</taxon>
        <taxon>Basidiomycota</taxon>
        <taxon>Ustilaginomycotina</taxon>
        <taxon>Malasseziomycetes</taxon>
        <taxon>Malasseziales</taxon>
        <taxon>Malasseziaceae</taxon>
        <taxon>Malassezia</taxon>
    </lineage>
</organism>
<dbReference type="STRING" id="77020.A0A0M8MNT5"/>
<keyword evidence="2" id="KW-0479">Metal-binding</keyword>
<dbReference type="Gene3D" id="1.25.40.20">
    <property type="entry name" value="Ankyrin repeat-containing domain"/>
    <property type="match status" value="1"/>
</dbReference>
<feature type="repeat" description="ANK" evidence="1">
    <location>
        <begin position="34"/>
        <end position="66"/>
    </location>
</feature>
<evidence type="ECO:0000313" key="6">
    <source>
        <dbReference type="Proteomes" id="UP000037751"/>
    </source>
</evidence>
<keyword evidence="2" id="KW-0862">Zinc</keyword>
<feature type="region of interest" description="Disordered" evidence="3">
    <location>
        <begin position="211"/>
        <end position="289"/>
    </location>
</feature>
<dbReference type="VEuPathDB" id="FungiDB:Malapachy_1846"/>
<evidence type="ECO:0000256" key="2">
    <source>
        <dbReference type="PROSITE-ProRule" id="PRU00723"/>
    </source>
</evidence>
<feature type="region of interest" description="Disordered" evidence="3">
    <location>
        <begin position="314"/>
        <end position="504"/>
    </location>
</feature>
<reference evidence="5 6" key="1">
    <citation type="submission" date="2015-07" db="EMBL/GenBank/DDBJ databases">
        <title>Draft Genome Sequence of Malassezia furfur CBS1878 and Malassezia pachydermatis CBS1879.</title>
        <authorList>
            <person name="Triana S."/>
            <person name="Ohm R."/>
            <person name="Gonzalez A."/>
            <person name="DeCock H."/>
            <person name="Restrepo S."/>
            <person name="Celis A."/>
        </authorList>
    </citation>
    <scope>NUCLEOTIDE SEQUENCE [LARGE SCALE GENOMIC DNA]</scope>
    <source>
        <strain evidence="5 6">CBS 1879</strain>
    </source>
</reference>
<dbReference type="InterPro" id="IPR002110">
    <property type="entry name" value="Ankyrin_rpt"/>
</dbReference>
<evidence type="ECO:0000313" key="5">
    <source>
        <dbReference type="EMBL" id="KOS13837.1"/>
    </source>
</evidence>
<dbReference type="PROSITE" id="PS50103">
    <property type="entry name" value="ZF_C3H1"/>
    <property type="match status" value="2"/>
</dbReference>
<dbReference type="SUPFAM" id="SSF48403">
    <property type="entry name" value="Ankyrin repeat"/>
    <property type="match status" value="1"/>
</dbReference>
<accession>A0A0M8MNT5</accession>
<keyword evidence="2" id="KW-0863">Zinc-finger</keyword>
<feature type="compositionally biased region" description="Low complexity" evidence="3">
    <location>
        <begin position="242"/>
        <end position="273"/>
    </location>
</feature>
<feature type="compositionally biased region" description="Low complexity" evidence="3">
    <location>
        <begin position="468"/>
        <end position="486"/>
    </location>
</feature>
<name>A0A0M8MNT5_9BASI</name>
<feature type="compositionally biased region" description="Polar residues" evidence="3">
    <location>
        <begin position="355"/>
        <end position="379"/>
    </location>
</feature>
<dbReference type="Proteomes" id="UP000037751">
    <property type="component" value="Unassembled WGS sequence"/>
</dbReference>
<dbReference type="GeneID" id="28728217"/>
<feature type="domain" description="C3H1-type" evidence="4">
    <location>
        <begin position="287"/>
        <end position="314"/>
    </location>
</feature>
<dbReference type="InterPro" id="IPR000571">
    <property type="entry name" value="Znf_CCCH"/>
</dbReference>
<dbReference type="OrthoDB" id="20872at2759"/>
<gene>
    <name evidence="5" type="ORF">Malapachy_1846</name>
</gene>
<dbReference type="InterPro" id="IPR036770">
    <property type="entry name" value="Ankyrin_rpt-contain_sf"/>
</dbReference>
<dbReference type="Pfam" id="PF12796">
    <property type="entry name" value="Ank_2"/>
    <property type="match status" value="1"/>
</dbReference>
<dbReference type="SMART" id="SM00356">
    <property type="entry name" value="ZnF_C3H1"/>
    <property type="match status" value="2"/>
</dbReference>
<dbReference type="AlphaFoldDB" id="A0A0M8MNT5"/>
<feature type="compositionally biased region" description="Basic and acidic residues" evidence="3">
    <location>
        <begin position="222"/>
        <end position="241"/>
    </location>
</feature>
<dbReference type="GO" id="GO:0008270">
    <property type="term" value="F:zinc ion binding"/>
    <property type="evidence" value="ECO:0007669"/>
    <property type="project" value="UniProtKB-KW"/>
</dbReference>
<sequence>MSLDIFHVCEHGDVNAVRSLLDLTPELVHAVDESNKTALSRALQFGHVDVVRELLERGADPRVAQATATPTEQNQEAFAMVRDAALRADTRMANQHSGVAPTADVPTSDDKKEENEGGVAASLPPPEVARMIPCKFFPNCRYGDRCLFHHPSGPIANHPDGVPPHGMQPMFFPGPNGMPFQPGPPPYGVPPPFMEMNHPMFPVPYGPNGVPFYPPPVSAQQDQKKSDDTTSGDKNDTKQGETSESTNTENSNHASNNRNARTTTNNKKVNNKPTRSDGNTQRGRVNQGSRPSCAFFARSACRYANDCRFPHVLPDGTDARQLPTDQESKSSKSSPRRSNTHGAQSHNVSDGEGASSGTSTPQGSGKKSTNARRNVNGNNPRGKGVRRNAAPVHTNRKTVQRVPNSDEFPALPGGTSTEAAPAPAENKATKANFSAILSAPAPSKPVKTPVETPTKSAEEKPSQEESNPADASPSTPAAAASSTSPSQTRDFAAVASAQQSTIAV</sequence>
<dbReference type="RefSeq" id="XP_017991469.1">
    <property type="nucleotide sequence ID" value="XM_018136342.1"/>
</dbReference>
<keyword evidence="1" id="KW-0040">ANK repeat</keyword>
<dbReference type="EMBL" id="LGAV01000005">
    <property type="protein sequence ID" value="KOS13837.1"/>
    <property type="molecule type" value="Genomic_DNA"/>
</dbReference>
<proteinExistence type="predicted"/>
<evidence type="ECO:0000259" key="4">
    <source>
        <dbReference type="PROSITE" id="PS50103"/>
    </source>
</evidence>
<keyword evidence="6" id="KW-1185">Reference proteome</keyword>
<comment type="caution">
    <text evidence="5">The sequence shown here is derived from an EMBL/GenBank/DDBJ whole genome shotgun (WGS) entry which is preliminary data.</text>
</comment>
<feature type="compositionally biased region" description="Polar residues" evidence="3">
    <location>
        <begin position="276"/>
        <end position="289"/>
    </location>
</feature>
<feature type="zinc finger region" description="C3H1-type" evidence="2">
    <location>
        <begin position="129"/>
        <end position="153"/>
    </location>
</feature>
<evidence type="ECO:0000256" key="1">
    <source>
        <dbReference type="PROSITE-ProRule" id="PRU00023"/>
    </source>
</evidence>
<feature type="zinc finger region" description="C3H1-type" evidence="2">
    <location>
        <begin position="287"/>
        <end position="314"/>
    </location>
</feature>
<dbReference type="PROSITE" id="PS50297">
    <property type="entry name" value="ANK_REP_REGION"/>
    <property type="match status" value="1"/>
</dbReference>
<dbReference type="GO" id="GO:0010468">
    <property type="term" value="P:regulation of gene expression"/>
    <property type="evidence" value="ECO:0007669"/>
    <property type="project" value="UniProtKB-ARBA"/>
</dbReference>
<feature type="domain" description="C3H1-type" evidence="4">
    <location>
        <begin position="129"/>
        <end position="153"/>
    </location>
</feature>
<protein>
    <submittedName>
        <fullName evidence="5">Protein with ankyrin repeat</fullName>
    </submittedName>
</protein>
<feature type="region of interest" description="Disordered" evidence="3">
    <location>
        <begin position="92"/>
        <end position="124"/>
    </location>
</feature>
<dbReference type="PROSITE" id="PS50088">
    <property type="entry name" value="ANK_REPEAT"/>
    <property type="match status" value="1"/>
</dbReference>
<evidence type="ECO:0000256" key="3">
    <source>
        <dbReference type="SAM" id="MobiDB-lite"/>
    </source>
</evidence>